<dbReference type="Proteomes" id="UP001055879">
    <property type="component" value="Linkage Group LG14"/>
</dbReference>
<name>A0ACB8Y3B6_ARCLA</name>
<reference evidence="2" key="1">
    <citation type="journal article" date="2022" name="Mol. Ecol. Resour.">
        <title>The genomes of chicory, endive, great burdock and yacon provide insights into Asteraceae palaeo-polyploidization history and plant inulin production.</title>
        <authorList>
            <person name="Fan W."/>
            <person name="Wang S."/>
            <person name="Wang H."/>
            <person name="Wang A."/>
            <person name="Jiang F."/>
            <person name="Liu H."/>
            <person name="Zhao H."/>
            <person name="Xu D."/>
            <person name="Zhang Y."/>
        </authorList>
    </citation>
    <scope>NUCLEOTIDE SEQUENCE [LARGE SCALE GENOMIC DNA]</scope>
    <source>
        <strain evidence="2">cv. Niubang</strain>
    </source>
</reference>
<reference evidence="1 2" key="2">
    <citation type="journal article" date="2022" name="Mol. Ecol. Resour.">
        <title>The genomes of chicory, endive, great burdock and yacon provide insights into Asteraceae paleo-polyploidization history and plant inulin production.</title>
        <authorList>
            <person name="Fan W."/>
            <person name="Wang S."/>
            <person name="Wang H."/>
            <person name="Wang A."/>
            <person name="Jiang F."/>
            <person name="Liu H."/>
            <person name="Zhao H."/>
            <person name="Xu D."/>
            <person name="Zhang Y."/>
        </authorList>
    </citation>
    <scope>NUCLEOTIDE SEQUENCE [LARGE SCALE GENOMIC DNA]</scope>
    <source>
        <strain evidence="2">cv. Niubang</strain>
    </source>
</reference>
<evidence type="ECO:0000313" key="2">
    <source>
        <dbReference type="Proteomes" id="UP001055879"/>
    </source>
</evidence>
<keyword evidence="2" id="KW-1185">Reference proteome</keyword>
<comment type="caution">
    <text evidence="1">The sequence shown here is derived from an EMBL/GenBank/DDBJ whole genome shotgun (WGS) entry which is preliminary data.</text>
</comment>
<proteinExistence type="predicted"/>
<gene>
    <name evidence="1" type="ORF">L6452_37535</name>
</gene>
<organism evidence="1 2">
    <name type="scientific">Arctium lappa</name>
    <name type="common">Greater burdock</name>
    <name type="synonym">Lappa major</name>
    <dbReference type="NCBI Taxonomy" id="4217"/>
    <lineage>
        <taxon>Eukaryota</taxon>
        <taxon>Viridiplantae</taxon>
        <taxon>Streptophyta</taxon>
        <taxon>Embryophyta</taxon>
        <taxon>Tracheophyta</taxon>
        <taxon>Spermatophyta</taxon>
        <taxon>Magnoliopsida</taxon>
        <taxon>eudicotyledons</taxon>
        <taxon>Gunneridae</taxon>
        <taxon>Pentapetalae</taxon>
        <taxon>asterids</taxon>
        <taxon>campanulids</taxon>
        <taxon>Asterales</taxon>
        <taxon>Asteraceae</taxon>
        <taxon>Carduoideae</taxon>
        <taxon>Cardueae</taxon>
        <taxon>Arctiinae</taxon>
        <taxon>Arctium</taxon>
    </lineage>
</organism>
<accession>A0ACB8Y3B6</accession>
<dbReference type="EMBL" id="CM042060">
    <property type="protein sequence ID" value="KAI3678250.1"/>
    <property type="molecule type" value="Genomic_DNA"/>
</dbReference>
<evidence type="ECO:0000313" key="1">
    <source>
        <dbReference type="EMBL" id="KAI3678250.1"/>
    </source>
</evidence>
<sequence length="123" mass="13636">MASTSKSNTAMVHHKFNHTYKSAINKSEEVLKEETLKTVPEDFQASPSNSGKPKDILETLEELKSKGTSKKELEEMLKAIFKNEDTPNNSPLMIQGNNSSAGGEDGIMQDAQYQESDDDLLDE</sequence>
<protein>
    <submittedName>
        <fullName evidence="1">Uncharacterized protein</fullName>
    </submittedName>
</protein>